<evidence type="ECO:0000313" key="5">
    <source>
        <dbReference type="Proteomes" id="UP001596548"/>
    </source>
</evidence>
<name>A0ABW2HWN6_9ACTN</name>
<dbReference type="InterPro" id="IPR005330">
    <property type="entry name" value="MHYT_dom"/>
</dbReference>
<keyword evidence="5" id="KW-1185">Reference proteome</keyword>
<sequence length="294" mass="30461">MAQIHHFDHGWITPTISYTLSVLGSLLGLTLAARFRSARSSGERVWWLILAAVAIGGTAIWSMHFVAMMGFSVSGTPIRYDVGITAASAILAVVAVGVGLAIALFGERAQNARIIAGGVISGLGVAAMHYTGMAAMHLNGEISYSTTRVGMSIGIAVVAASVALWLAVTVHKPLAIFISALVMGIAVNAMHFTGMSAMSVRLEAPDELSGATATSLIVPIGATVVFGILGLAYALMAAPTEEDRAAAAYLAARRESSQPGTIPRQPVAPMAEQQPSRGASALGGGAWTYRDRSR</sequence>
<evidence type="ECO:0000256" key="2">
    <source>
        <dbReference type="SAM" id="MobiDB-lite"/>
    </source>
</evidence>
<dbReference type="Proteomes" id="UP001596548">
    <property type="component" value="Unassembled WGS sequence"/>
</dbReference>
<feature type="transmembrane region" description="Helical" evidence="1">
    <location>
        <begin position="45"/>
        <end position="71"/>
    </location>
</feature>
<organism evidence="4 5">
    <name type="scientific">Paractinoplanes rhizophilus</name>
    <dbReference type="NCBI Taxonomy" id="1416877"/>
    <lineage>
        <taxon>Bacteria</taxon>
        <taxon>Bacillati</taxon>
        <taxon>Actinomycetota</taxon>
        <taxon>Actinomycetes</taxon>
        <taxon>Micromonosporales</taxon>
        <taxon>Micromonosporaceae</taxon>
        <taxon>Paractinoplanes</taxon>
    </lineage>
</organism>
<feature type="transmembrane region" description="Helical" evidence="1">
    <location>
        <begin position="15"/>
        <end position="33"/>
    </location>
</feature>
<dbReference type="Pfam" id="PF03707">
    <property type="entry name" value="MHYT"/>
    <property type="match status" value="3"/>
</dbReference>
<evidence type="ECO:0000313" key="4">
    <source>
        <dbReference type="EMBL" id="MFC7276568.1"/>
    </source>
</evidence>
<dbReference type="EMBL" id="JBHTBJ010000015">
    <property type="protein sequence ID" value="MFC7276568.1"/>
    <property type="molecule type" value="Genomic_DNA"/>
</dbReference>
<keyword evidence="1" id="KW-0812">Transmembrane</keyword>
<dbReference type="PANTHER" id="PTHR35152">
    <property type="entry name" value="DOMAIN SIGNALLING PROTEIN, PUTATIVE (AFU_ORTHOLOGUE AFUA_5G11310)-RELATED"/>
    <property type="match status" value="1"/>
</dbReference>
<gene>
    <name evidence="4" type="ORF">ACFQS1_21460</name>
</gene>
<feature type="transmembrane region" description="Helical" evidence="1">
    <location>
        <begin position="83"/>
        <end position="105"/>
    </location>
</feature>
<feature type="transmembrane region" description="Helical" evidence="1">
    <location>
        <begin position="150"/>
        <end position="167"/>
    </location>
</feature>
<dbReference type="PANTHER" id="PTHR35152:SF1">
    <property type="entry name" value="DOMAIN SIGNALLING PROTEIN, PUTATIVE (AFU_ORTHOLOGUE AFUA_5G11310)-RELATED"/>
    <property type="match status" value="1"/>
</dbReference>
<feature type="transmembrane region" description="Helical" evidence="1">
    <location>
        <begin position="213"/>
        <end position="235"/>
    </location>
</feature>
<keyword evidence="1" id="KW-0472">Membrane</keyword>
<dbReference type="RefSeq" id="WP_378971058.1">
    <property type="nucleotide sequence ID" value="NZ_JBHTBJ010000015.1"/>
</dbReference>
<protein>
    <submittedName>
        <fullName evidence="4">MHYT domain-containing protein</fullName>
    </submittedName>
</protein>
<comment type="caution">
    <text evidence="4">The sequence shown here is derived from an EMBL/GenBank/DDBJ whole genome shotgun (WGS) entry which is preliminary data.</text>
</comment>
<evidence type="ECO:0000259" key="3">
    <source>
        <dbReference type="PROSITE" id="PS50924"/>
    </source>
</evidence>
<keyword evidence="1" id="KW-1133">Transmembrane helix</keyword>
<feature type="transmembrane region" description="Helical" evidence="1">
    <location>
        <begin position="174"/>
        <end position="193"/>
    </location>
</feature>
<feature type="transmembrane region" description="Helical" evidence="1">
    <location>
        <begin position="112"/>
        <end position="130"/>
    </location>
</feature>
<feature type="domain" description="MHYT" evidence="3">
    <location>
        <begin position="9"/>
        <end position="201"/>
    </location>
</feature>
<evidence type="ECO:0000256" key="1">
    <source>
        <dbReference type="PROSITE-ProRule" id="PRU00244"/>
    </source>
</evidence>
<accession>A0ABW2HWN6</accession>
<dbReference type="PROSITE" id="PS50924">
    <property type="entry name" value="MHYT"/>
    <property type="match status" value="1"/>
</dbReference>
<feature type="region of interest" description="Disordered" evidence="2">
    <location>
        <begin position="256"/>
        <end position="294"/>
    </location>
</feature>
<proteinExistence type="predicted"/>
<reference evidence="5" key="1">
    <citation type="journal article" date="2019" name="Int. J. Syst. Evol. Microbiol.">
        <title>The Global Catalogue of Microorganisms (GCM) 10K type strain sequencing project: providing services to taxonomists for standard genome sequencing and annotation.</title>
        <authorList>
            <consortium name="The Broad Institute Genomics Platform"/>
            <consortium name="The Broad Institute Genome Sequencing Center for Infectious Disease"/>
            <person name="Wu L."/>
            <person name="Ma J."/>
        </authorList>
    </citation>
    <scope>NUCLEOTIDE SEQUENCE [LARGE SCALE GENOMIC DNA]</scope>
    <source>
        <strain evidence="5">XZYJT-10</strain>
    </source>
</reference>